<feature type="domain" description="HTH araC/xylS-type" evidence="16">
    <location>
        <begin position="96"/>
        <end position="194"/>
    </location>
</feature>
<keyword evidence="11" id="KW-0238">DNA-binding</keyword>
<dbReference type="InterPro" id="IPR018060">
    <property type="entry name" value="HTH_AraC"/>
</dbReference>
<gene>
    <name evidence="17" type="ORF">ACFOLC_04290</name>
</gene>
<evidence type="ECO:0000256" key="10">
    <source>
        <dbReference type="ARBA" id="ARBA00023015"/>
    </source>
</evidence>
<dbReference type="SMART" id="SM01009">
    <property type="entry name" value="AlkA_N"/>
    <property type="match status" value="1"/>
</dbReference>
<dbReference type="CDD" id="cd00056">
    <property type="entry name" value="ENDO3c"/>
    <property type="match status" value="1"/>
</dbReference>
<protein>
    <recommendedName>
        <fullName evidence="4">DNA-3-methyladenine glycosylase II</fullName>
        <ecNumber evidence="4">3.2.2.21</ecNumber>
    </recommendedName>
</protein>
<dbReference type="InterPro" id="IPR004026">
    <property type="entry name" value="Ada_DNA_repair_Zn-bd"/>
</dbReference>
<evidence type="ECO:0000256" key="13">
    <source>
        <dbReference type="ARBA" id="ARBA00023163"/>
    </source>
</evidence>
<dbReference type="SUPFAM" id="SSF48150">
    <property type="entry name" value="DNA-glycosylase"/>
    <property type="match status" value="1"/>
</dbReference>
<keyword evidence="8" id="KW-0227">DNA damage</keyword>
<dbReference type="Pfam" id="PF06029">
    <property type="entry name" value="AlkA_N"/>
    <property type="match status" value="1"/>
</dbReference>
<dbReference type="InterPro" id="IPR037046">
    <property type="entry name" value="AlkA_N_sf"/>
</dbReference>
<dbReference type="SMART" id="SM00342">
    <property type="entry name" value="HTH_ARAC"/>
    <property type="match status" value="1"/>
</dbReference>
<dbReference type="SMART" id="SM00478">
    <property type="entry name" value="ENDO3c"/>
    <property type="match status" value="1"/>
</dbReference>
<evidence type="ECO:0000256" key="11">
    <source>
        <dbReference type="ARBA" id="ARBA00023125"/>
    </source>
</evidence>
<name>A0ABV7RNB3_9GAMM</name>
<evidence type="ECO:0000256" key="3">
    <source>
        <dbReference type="ARBA" id="ARBA00010817"/>
    </source>
</evidence>
<evidence type="ECO:0000256" key="7">
    <source>
        <dbReference type="ARBA" id="ARBA00022723"/>
    </source>
</evidence>
<comment type="cofactor">
    <cofactor evidence="2">
        <name>Zn(2+)</name>
        <dbReference type="ChEBI" id="CHEBI:29105"/>
    </cofactor>
</comment>
<dbReference type="Gene3D" id="3.30.310.20">
    <property type="entry name" value="DNA-3-methyladenine glycosylase AlkA, N-terminal domain"/>
    <property type="match status" value="1"/>
</dbReference>
<dbReference type="EC" id="3.2.2.21" evidence="4"/>
<dbReference type="Gene3D" id="3.40.10.10">
    <property type="entry name" value="DNA Methylphosphotriester Repair Domain"/>
    <property type="match status" value="1"/>
</dbReference>
<dbReference type="SUPFAM" id="SSF55945">
    <property type="entry name" value="TATA-box binding protein-like"/>
    <property type="match status" value="1"/>
</dbReference>
<evidence type="ECO:0000256" key="4">
    <source>
        <dbReference type="ARBA" id="ARBA00012000"/>
    </source>
</evidence>
<evidence type="ECO:0000256" key="1">
    <source>
        <dbReference type="ARBA" id="ARBA00000086"/>
    </source>
</evidence>
<dbReference type="PANTHER" id="PTHR43003:SF13">
    <property type="entry name" value="DNA-3-METHYLADENINE GLYCOSYLASE 2"/>
    <property type="match status" value="1"/>
</dbReference>
<dbReference type="InterPro" id="IPR018062">
    <property type="entry name" value="HTH_AraC-typ_CS"/>
</dbReference>
<keyword evidence="18" id="KW-1185">Reference proteome</keyword>
<sequence>MISAAPLPHSEVLPDWPVCEQARKSRDPRFDGLFFTAVLSTRIYCRPVCPAPMAKKVVYFRHAAAAEAAGYRPCLRCRPELSPDDGSWRRGDAAVARALKLIDEGALAEQPLAALAERVGVGERQLRRLFVDRVGAAPIGVHGTRRLLFAKQLLTETALPITQVALAAGFGSLRRFNVVFREAYRMAPRDLRRHQRLDTAGAPGETLTLRLGYRPPYDFAAMLAFLRGRALPGVEVVDEHSYTRVIGPIEQPGWLRISAWPQGEHALKLELHGPAPTRLLEIVQRLRRMFDLDADPQVIAEALSMDACLAPLLAKRPGLRLPSGWDGFEIAVRAVIGQQVSVAAARTLAARLAQRYGQPLPQPFAPGLEHLFPTPEALADVDLTVIGLTRARADTVRTMARALLDGRVDFRAERTLEDFTSRWVTLPGIGPWTAQYIALRALGHPDAFPAEDLVLQRAVPGDGSRLSAKALNTRAEAWRPWRGYAVIHLWRDSMPQPGSQPAKPIRAKQRTAVAARTDSHPEPPSSPAP</sequence>
<comment type="catalytic activity">
    <reaction evidence="1">
        <text>Hydrolysis of alkylated DNA, releasing 3-methyladenine, 3-methylguanine, 7-methylguanine and 7-methyladenine.</text>
        <dbReference type="EC" id="3.2.2.21"/>
    </reaction>
</comment>
<feature type="region of interest" description="Disordered" evidence="15">
    <location>
        <begin position="495"/>
        <end position="529"/>
    </location>
</feature>
<dbReference type="Pfam" id="PF02805">
    <property type="entry name" value="Ada_Zn_binding"/>
    <property type="match status" value="1"/>
</dbReference>
<evidence type="ECO:0000256" key="15">
    <source>
        <dbReference type="SAM" id="MobiDB-lite"/>
    </source>
</evidence>
<evidence type="ECO:0000256" key="8">
    <source>
        <dbReference type="ARBA" id="ARBA00022763"/>
    </source>
</evidence>
<organism evidence="17 18">
    <name type="scientific">Lysobacter cavernae</name>
    <dbReference type="NCBI Taxonomy" id="1685901"/>
    <lineage>
        <taxon>Bacteria</taxon>
        <taxon>Pseudomonadati</taxon>
        <taxon>Pseudomonadota</taxon>
        <taxon>Gammaproteobacteria</taxon>
        <taxon>Lysobacterales</taxon>
        <taxon>Lysobacteraceae</taxon>
        <taxon>Lysobacter</taxon>
    </lineage>
</organism>
<evidence type="ECO:0000256" key="5">
    <source>
        <dbReference type="ARBA" id="ARBA00022603"/>
    </source>
</evidence>
<dbReference type="Pfam" id="PF00730">
    <property type="entry name" value="HhH-GPD"/>
    <property type="match status" value="1"/>
</dbReference>
<proteinExistence type="inferred from homology"/>
<comment type="similarity">
    <text evidence="3">Belongs to the alkylbase DNA glycosidase AlkA family.</text>
</comment>
<keyword evidence="10" id="KW-0805">Transcription regulation</keyword>
<keyword evidence="5" id="KW-0489">Methyltransferase</keyword>
<dbReference type="Gene3D" id="1.10.340.30">
    <property type="entry name" value="Hypothetical protein, domain 2"/>
    <property type="match status" value="1"/>
</dbReference>
<dbReference type="InterPro" id="IPR023170">
    <property type="entry name" value="HhH_base_excis_C"/>
</dbReference>
<accession>A0ABV7RNB3</accession>
<evidence type="ECO:0000256" key="6">
    <source>
        <dbReference type="ARBA" id="ARBA00022679"/>
    </source>
</evidence>
<dbReference type="InterPro" id="IPR003265">
    <property type="entry name" value="HhH-GPD_domain"/>
</dbReference>
<keyword evidence="9" id="KW-0862">Zinc</keyword>
<dbReference type="Pfam" id="PF12833">
    <property type="entry name" value="HTH_18"/>
    <property type="match status" value="1"/>
</dbReference>
<keyword evidence="13" id="KW-0804">Transcription</keyword>
<evidence type="ECO:0000256" key="9">
    <source>
        <dbReference type="ARBA" id="ARBA00022833"/>
    </source>
</evidence>
<keyword evidence="12" id="KW-0010">Activator</keyword>
<dbReference type="InterPro" id="IPR009057">
    <property type="entry name" value="Homeodomain-like_sf"/>
</dbReference>
<dbReference type="SUPFAM" id="SSF57884">
    <property type="entry name" value="Ada DNA repair protein, N-terminal domain (N-Ada 10)"/>
    <property type="match status" value="1"/>
</dbReference>
<evidence type="ECO:0000313" key="17">
    <source>
        <dbReference type="EMBL" id="MFC3550227.1"/>
    </source>
</evidence>
<dbReference type="InterPro" id="IPR011257">
    <property type="entry name" value="DNA_glycosylase"/>
</dbReference>
<keyword evidence="6" id="KW-0808">Transferase</keyword>
<dbReference type="InterPro" id="IPR051912">
    <property type="entry name" value="Alkylbase_DNA_Glycosylase/TA"/>
</dbReference>
<dbReference type="InterPro" id="IPR000035">
    <property type="entry name" value="Alkylbase_DNA_glycsylse_CS"/>
</dbReference>
<dbReference type="PROSITE" id="PS00516">
    <property type="entry name" value="ALKYLBASE_DNA_GLYCOS"/>
    <property type="match status" value="1"/>
</dbReference>
<evidence type="ECO:0000256" key="14">
    <source>
        <dbReference type="ARBA" id="ARBA00023204"/>
    </source>
</evidence>
<comment type="caution">
    <text evidence="17">The sequence shown here is derived from an EMBL/GenBank/DDBJ whole genome shotgun (WGS) entry which is preliminary data.</text>
</comment>
<dbReference type="EMBL" id="JBHRXK010000001">
    <property type="protein sequence ID" value="MFC3550227.1"/>
    <property type="molecule type" value="Genomic_DNA"/>
</dbReference>
<dbReference type="Proteomes" id="UP001595740">
    <property type="component" value="Unassembled WGS sequence"/>
</dbReference>
<reference evidence="18" key="1">
    <citation type="journal article" date="2019" name="Int. J. Syst. Evol. Microbiol.">
        <title>The Global Catalogue of Microorganisms (GCM) 10K type strain sequencing project: providing services to taxonomists for standard genome sequencing and annotation.</title>
        <authorList>
            <consortium name="The Broad Institute Genomics Platform"/>
            <consortium name="The Broad Institute Genome Sequencing Center for Infectious Disease"/>
            <person name="Wu L."/>
            <person name="Ma J."/>
        </authorList>
    </citation>
    <scope>NUCLEOTIDE SEQUENCE [LARGE SCALE GENOMIC DNA]</scope>
    <source>
        <strain evidence="18">KCTC 42875</strain>
    </source>
</reference>
<dbReference type="PROSITE" id="PS01124">
    <property type="entry name" value="HTH_ARAC_FAMILY_2"/>
    <property type="match status" value="1"/>
</dbReference>
<dbReference type="SUPFAM" id="SSF46689">
    <property type="entry name" value="Homeodomain-like"/>
    <property type="match status" value="1"/>
</dbReference>
<dbReference type="PANTHER" id="PTHR43003">
    <property type="entry name" value="DNA-3-METHYLADENINE GLYCOSYLASE"/>
    <property type="match status" value="1"/>
</dbReference>
<dbReference type="InterPro" id="IPR010316">
    <property type="entry name" value="AlkA_N"/>
</dbReference>
<evidence type="ECO:0000259" key="16">
    <source>
        <dbReference type="PROSITE" id="PS01124"/>
    </source>
</evidence>
<keyword evidence="7" id="KW-0479">Metal-binding</keyword>
<dbReference type="PROSITE" id="PS00041">
    <property type="entry name" value="HTH_ARAC_FAMILY_1"/>
    <property type="match status" value="1"/>
</dbReference>
<dbReference type="Gene3D" id="1.10.1670.10">
    <property type="entry name" value="Helix-hairpin-Helix base-excision DNA repair enzymes (C-terminal)"/>
    <property type="match status" value="1"/>
</dbReference>
<evidence type="ECO:0000313" key="18">
    <source>
        <dbReference type="Proteomes" id="UP001595740"/>
    </source>
</evidence>
<dbReference type="RefSeq" id="WP_386757837.1">
    <property type="nucleotide sequence ID" value="NZ_JBHRXK010000001.1"/>
</dbReference>
<keyword evidence="14" id="KW-0234">DNA repair</keyword>
<evidence type="ECO:0000256" key="2">
    <source>
        <dbReference type="ARBA" id="ARBA00001947"/>
    </source>
</evidence>
<evidence type="ECO:0000256" key="12">
    <source>
        <dbReference type="ARBA" id="ARBA00023159"/>
    </source>
</evidence>
<dbReference type="InterPro" id="IPR035451">
    <property type="entry name" value="Ada-like_dom_sf"/>
</dbReference>
<dbReference type="Gene3D" id="1.10.10.60">
    <property type="entry name" value="Homeodomain-like"/>
    <property type="match status" value="1"/>
</dbReference>